<feature type="binding site" evidence="15">
    <location>
        <position position="158"/>
    </location>
    <ligand>
        <name>Fe cation</name>
        <dbReference type="ChEBI" id="CHEBI:24875"/>
        <label>2</label>
    </ligand>
</feature>
<dbReference type="Gene3D" id="1.10.620.20">
    <property type="entry name" value="Ribonucleotide Reductase, subunit A"/>
    <property type="match status" value="2"/>
</dbReference>
<keyword evidence="17" id="KW-1185">Reference proteome</keyword>
<keyword evidence="5" id="KW-0444">Lipid biosynthesis</keyword>
<dbReference type="CDD" id="cd01050">
    <property type="entry name" value="Acyl_ACP_Desat"/>
    <property type="match status" value="1"/>
</dbReference>
<comment type="cofactor">
    <cofactor evidence="1">
        <name>Fe(2+)</name>
        <dbReference type="ChEBI" id="CHEBI:29033"/>
    </cofactor>
</comment>
<dbReference type="Pfam" id="PF03405">
    <property type="entry name" value="FA_desaturase_2"/>
    <property type="match status" value="1"/>
</dbReference>
<dbReference type="GO" id="GO:0046872">
    <property type="term" value="F:metal ion binding"/>
    <property type="evidence" value="ECO:0007669"/>
    <property type="project" value="UniProtKB-KW"/>
</dbReference>
<feature type="binding site" evidence="15">
    <location>
        <position position="155"/>
    </location>
    <ligand>
        <name>Fe cation</name>
        <dbReference type="ChEBI" id="CHEBI:24875"/>
        <label>1</label>
    </ligand>
</feature>
<sequence>MSSGRAREANVNVIRPMLPPKNVEILKSMEDWVRCNILTLLKSVEKSWQPQDFLPNPTSGGFVEQVNELRERAKDIPDNYFVVLVGEMIVEEALPTYHALLSSSSIFYDETCSDNTPWSTWARGWSAEENRHAKLAMKYGDKNLAQICGTIAADEKRHETAYTKITGKFFELDPNEAIMAFSDLLQRKVSMPGHLMYDGNDENIFHHFSNVCSRTGVYTARDYVAIMEHFVGIWNVEKLSGLSSEGREAQDYICGLVQRLRSLEERAQARAKKAPAVSFSWISGREV</sequence>
<keyword evidence="6" id="KW-0150">Chloroplast</keyword>
<feature type="binding site" evidence="15">
    <location>
        <position position="129"/>
    </location>
    <ligand>
        <name>Fe cation</name>
        <dbReference type="ChEBI" id="CHEBI:24875"/>
        <label>2</label>
    </ligand>
</feature>
<keyword evidence="14" id="KW-0275">Fatty acid biosynthesis</keyword>
<dbReference type="GO" id="GO:0009570">
    <property type="term" value="C:chloroplast stroma"/>
    <property type="evidence" value="ECO:0007669"/>
    <property type="project" value="TreeGrafter"/>
</dbReference>
<keyword evidence="7" id="KW-0934">Plastid</keyword>
<feature type="binding site" evidence="15">
    <location>
        <position position="132"/>
    </location>
    <ligand>
        <name>Fe cation</name>
        <dbReference type="ChEBI" id="CHEBI:24875"/>
        <label>1</label>
    </ligand>
</feature>
<evidence type="ECO:0000256" key="10">
    <source>
        <dbReference type="ARBA" id="ARBA00022946"/>
    </source>
</evidence>
<evidence type="ECO:0000256" key="12">
    <source>
        <dbReference type="ARBA" id="ARBA00023004"/>
    </source>
</evidence>
<dbReference type="Proteomes" id="UP000327013">
    <property type="component" value="Chromosome 3"/>
</dbReference>
<dbReference type="SUPFAM" id="SSF47240">
    <property type="entry name" value="Ferritin-like"/>
    <property type="match status" value="1"/>
</dbReference>
<keyword evidence="10" id="KW-0809">Transit peptide</keyword>
<name>A0A5N6R280_9ROSI</name>
<dbReference type="InterPro" id="IPR012348">
    <property type="entry name" value="RNR-like"/>
</dbReference>
<comment type="subcellular location">
    <subcellularLocation>
        <location evidence="2">Plastid</location>
        <location evidence="2">Chloroplast</location>
    </subcellularLocation>
</comment>
<evidence type="ECO:0000313" key="16">
    <source>
        <dbReference type="EMBL" id="KAE8022704.1"/>
    </source>
</evidence>
<evidence type="ECO:0008006" key="18">
    <source>
        <dbReference type="Google" id="ProtNLM"/>
    </source>
</evidence>
<keyword evidence="11" id="KW-0560">Oxidoreductase</keyword>
<accession>A0A5N6R280</accession>
<evidence type="ECO:0000256" key="4">
    <source>
        <dbReference type="ARBA" id="ARBA00008749"/>
    </source>
</evidence>
<evidence type="ECO:0000256" key="13">
    <source>
        <dbReference type="ARBA" id="ARBA00023098"/>
    </source>
</evidence>
<organism evidence="16 17">
    <name type="scientific">Carpinus fangiana</name>
    <dbReference type="NCBI Taxonomy" id="176857"/>
    <lineage>
        <taxon>Eukaryota</taxon>
        <taxon>Viridiplantae</taxon>
        <taxon>Streptophyta</taxon>
        <taxon>Embryophyta</taxon>
        <taxon>Tracheophyta</taxon>
        <taxon>Spermatophyta</taxon>
        <taxon>Magnoliopsida</taxon>
        <taxon>eudicotyledons</taxon>
        <taxon>Gunneridae</taxon>
        <taxon>Pentapetalae</taxon>
        <taxon>rosids</taxon>
        <taxon>fabids</taxon>
        <taxon>Fagales</taxon>
        <taxon>Betulaceae</taxon>
        <taxon>Carpinus</taxon>
    </lineage>
</organism>
<dbReference type="PANTHER" id="PTHR31155:SF27">
    <property type="entry name" value="STEAROYL-[ACYL-CARRIER-PROTEIN] 9-DESATURASE 5, CHLOROPLASTIC"/>
    <property type="match status" value="1"/>
</dbReference>
<evidence type="ECO:0000256" key="1">
    <source>
        <dbReference type="ARBA" id="ARBA00001954"/>
    </source>
</evidence>
<comment type="pathway">
    <text evidence="3">Lipid metabolism; fatty acid metabolism.</text>
</comment>
<evidence type="ECO:0000256" key="14">
    <source>
        <dbReference type="ARBA" id="ARBA00023160"/>
    </source>
</evidence>
<evidence type="ECO:0000313" key="17">
    <source>
        <dbReference type="Proteomes" id="UP000327013"/>
    </source>
</evidence>
<keyword evidence="8 15" id="KW-0479">Metal-binding</keyword>
<feature type="binding site" evidence="15">
    <location>
        <position position="129"/>
    </location>
    <ligand>
        <name>Fe cation</name>
        <dbReference type="ChEBI" id="CHEBI:24875"/>
        <label>1</label>
    </ligand>
</feature>
<dbReference type="PIRSF" id="PIRSF000346">
    <property type="entry name" value="Dlt9_acylACP_des"/>
    <property type="match status" value="1"/>
</dbReference>
<evidence type="ECO:0000256" key="7">
    <source>
        <dbReference type="ARBA" id="ARBA00022640"/>
    </source>
</evidence>
<dbReference type="InterPro" id="IPR005067">
    <property type="entry name" value="Fatty_acid_desaturase-2"/>
</dbReference>
<dbReference type="AlphaFoldDB" id="A0A5N6R280"/>
<evidence type="ECO:0000256" key="11">
    <source>
        <dbReference type="ARBA" id="ARBA00023002"/>
    </source>
</evidence>
<proteinExistence type="inferred from homology"/>
<keyword evidence="12 15" id="KW-0408">Iron</keyword>
<comment type="similarity">
    <text evidence="4">Belongs to the fatty acid desaturase type 2 family.</text>
</comment>
<evidence type="ECO:0000256" key="9">
    <source>
        <dbReference type="ARBA" id="ARBA00022832"/>
    </source>
</evidence>
<comment type="cofactor">
    <cofactor evidence="15">
        <name>Fe cation</name>
        <dbReference type="ChEBI" id="CHEBI:24875"/>
    </cofactor>
    <text evidence="15">Binds 2 iron ions per subunit.</text>
</comment>
<evidence type="ECO:0000256" key="8">
    <source>
        <dbReference type="ARBA" id="ARBA00022723"/>
    </source>
</evidence>
<dbReference type="GO" id="GO:0045300">
    <property type="term" value="F:stearoyl-[ACP] desaturase activity"/>
    <property type="evidence" value="ECO:0007669"/>
    <property type="project" value="InterPro"/>
</dbReference>
<protein>
    <recommendedName>
        <fullName evidence="18">Acyl-[acyl-carrier-protein] desaturase</fullName>
    </recommendedName>
</protein>
<gene>
    <name evidence="16" type="ORF">FH972_008485</name>
</gene>
<evidence type="ECO:0000256" key="15">
    <source>
        <dbReference type="PIRSR" id="PIRSR000346-1"/>
    </source>
</evidence>
<evidence type="ECO:0000256" key="6">
    <source>
        <dbReference type="ARBA" id="ARBA00022528"/>
    </source>
</evidence>
<keyword evidence="9" id="KW-0276">Fatty acid metabolism</keyword>
<dbReference type="OrthoDB" id="1924153at2759"/>
<reference evidence="16 17" key="1">
    <citation type="submission" date="2019-06" db="EMBL/GenBank/DDBJ databases">
        <title>A chromosomal-level reference genome of Carpinus fangiana (Coryloideae, Betulaceae).</title>
        <authorList>
            <person name="Yang X."/>
            <person name="Wang Z."/>
            <person name="Zhang L."/>
            <person name="Hao G."/>
            <person name="Liu J."/>
            <person name="Yang Y."/>
        </authorList>
    </citation>
    <scope>NUCLEOTIDE SEQUENCE [LARGE SCALE GENOMIC DNA]</scope>
    <source>
        <strain evidence="16">Cfa_2016G</strain>
        <tissue evidence="16">Leaf</tissue>
    </source>
</reference>
<evidence type="ECO:0000256" key="2">
    <source>
        <dbReference type="ARBA" id="ARBA00004229"/>
    </source>
</evidence>
<evidence type="ECO:0000256" key="5">
    <source>
        <dbReference type="ARBA" id="ARBA00022516"/>
    </source>
</evidence>
<feature type="binding site" evidence="15">
    <location>
        <position position="155"/>
    </location>
    <ligand>
        <name>Fe cation</name>
        <dbReference type="ChEBI" id="CHEBI:24875"/>
        <label>2</label>
    </ligand>
</feature>
<dbReference type="GO" id="GO:0006633">
    <property type="term" value="P:fatty acid biosynthetic process"/>
    <property type="evidence" value="ECO:0007669"/>
    <property type="project" value="UniProtKB-KW"/>
</dbReference>
<dbReference type="PANTHER" id="PTHR31155">
    <property type="entry name" value="ACYL- ACYL-CARRIER-PROTEIN DESATURASE-RELATED"/>
    <property type="match status" value="1"/>
</dbReference>
<evidence type="ECO:0000256" key="3">
    <source>
        <dbReference type="ARBA" id="ARBA00004872"/>
    </source>
</evidence>
<dbReference type="InterPro" id="IPR009078">
    <property type="entry name" value="Ferritin-like_SF"/>
</dbReference>
<dbReference type="EMBL" id="CM017323">
    <property type="protein sequence ID" value="KAE8022704.1"/>
    <property type="molecule type" value="Genomic_DNA"/>
</dbReference>
<feature type="binding site" evidence="15">
    <location>
        <position position="91"/>
    </location>
    <ligand>
        <name>Fe cation</name>
        <dbReference type="ChEBI" id="CHEBI:24875"/>
        <label>1</label>
    </ligand>
</feature>
<keyword evidence="13" id="KW-0443">Lipid metabolism</keyword>